<dbReference type="Proteomes" id="UP001333110">
    <property type="component" value="Unassembled WGS sequence"/>
</dbReference>
<feature type="domain" description="Sushi" evidence="7">
    <location>
        <begin position="26"/>
        <end position="88"/>
    </location>
</feature>
<feature type="chain" id="PRO_5043017887" description="Sushi domain-containing protein" evidence="6">
    <location>
        <begin position="27"/>
        <end position="185"/>
    </location>
</feature>
<dbReference type="AlphaFoldDB" id="A0AAN7RN30"/>
<evidence type="ECO:0000256" key="6">
    <source>
        <dbReference type="SAM" id="SignalP"/>
    </source>
</evidence>
<evidence type="ECO:0000313" key="8">
    <source>
        <dbReference type="EMBL" id="KAK4809255.1"/>
    </source>
</evidence>
<dbReference type="PANTHER" id="PTHR19325:SF570">
    <property type="entry name" value="COMPLEMENT COMPONENT 4 BINDING PROTEIN, MEMBRANE"/>
    <property type="match status" value="1"/>
</dbReference>
<keyword evidence="9" id="KW-1185">Reference proteome</keyword>
<dbReference type="InterPro" id="IPR050350">
    <property type="entry name" value="Compl-Cell_Adhes-Reg"/>
</dbReference>
<proteinExistence type="predicted"/>
<reference evidence="8 9" key="1">
    <citation type="journal article" date="2023" name="J. Hered.">
        <title>Chromosome-level genome of the wood stork (Mycteria americana) provides insight into avian chromosome evolution.</title>
        <authorList>
            <person name="Flamio R. Jr."/>
            <person name="Ramstad K.M."/>
        </authorList>
    </citation>
    <scope>NUCLEOTIDE SEQUENCE [LARGE SCALE GENOMIC DNA]</scope>
    <source>
        <strain evidence="8">JAX WOST 10</strain>
    </source>
</reference>
<sequence length="185" mass="20300">MGPGRRRSLPLLLLLLPLLSLPTAWGDCGPLPNISHAEPPESAKHQGSFSVGSKVTFRCLRGYIKRPLLSDTVQCLANSQWSNLLEFCGRSCPSPPRVHFATISQDEMQNFYPVNATVKYICRPGYANTTDQLPTSTCLDDLAWSEVPQLCQRKSCGIPPNPEHGKIIANDHLFGAKADVVCNRG</sequence>
<dbReference type="EMBL" id="JAUNZN010000022">
    <property type="protein sequence ID" value="KAK4809255.1"/>
    <property type="molecule type" value="Genomic_DNA"/>
</dbReference>
<evidence type="ECO:0000256" key="3">
    <source>
        <dbReference type="ARBA" id="ARBA00023157"/>
    </source>
</evidence>
<evidence type="ECO:0000256" key="1">
    <source>
        <dbReference type="ARBA" id="ARBA00022659"/>
    </source>
</evidence>
<gene>
    <name evidence="8" type="ORF">QYF61_016069</name>
</gene>
<name>A0AAN7RN30_MYCAM</name>
<evidence type="ECO:0000256" key="5">
    <source>
        <dbReference type="PROSITE-ProRule" id="PRU00302"/>
    </source>
</evidence>
<comment type="caution">
    <text evidence="5">Lacks conserved residue(s) required for the propagation of feature annotation.</text>
</comment>
<dbReference type="SMART" id="SM00032">
    <property type="entry name" value="CCP"/>
    <property type="match status" value="2"/>
</dbReference>
<feature type="signal peptide" evidence="6">
    <location>
        <begin position="1"/>
        <end position="26"/>
    </location>
</feature>
<comment type="caution">
    <text evidence="8">The sequence shown here is derived from an EMBL/GenBank/DDBJ whole genome shotgun (WGS) entry which is preliminary data.</text>
</comment>
<dbReference type="InterPro" id="IPR000436">
    <property type="entry name" value="Sushi_SCR_CCP_dom"/>
</dbReference>
<keyword evidence="6" id="KW-0732">Signal</keyword>
<keyword evidence="3" id="KW-1015">Disulfide bond</keyword>
<evidence type="ECO:0000256" key="4">
    <source>
        <dbReference type="ARBA" id="ARBA00023180"/>
    </source>
</evidence>
<dbReference type="Pfam" id="PF00084">
    <property type="entry name" value="Sushi"/>
    <property type="match status" value="2"/>
</dbReference>
<dbReference type="PROSITE" id="PS50923">
    <property type="entry name" value="SUSHI"/>
    <property type="match status" value="2"/>
</dbReference>
<accession>A0AAN7RN30</accession>
<evidence type="ECO:0000313" key="9">
    <source>
        <dbReference type="Proteomes" id="UP001333110"/>
    </source>
</evidence>
<evidence type="ECO:0000256" key="2">
    <source>
        <dbReference type="ARBA" id="ARBA00022737"/>
    </source>
</evidence>
<protein>
    <recommendedName>
        <fullName evidence="7">Sushi domain-containing protein</fullName>
    </recommendedName>
</protein>
<dbReference type="Gene3D" id="2.10.70.10">
    <property type="entry name" value="Complement Module, domain 1"/>
    <property type="match status" value="3"/>
</dbReference>
<feature type="domain" description="Sushi" evidence="7">
    <location>
        <begin position="90"/>
        <end position="153"/>
    </location>
</feature>
<keyword evidence="2" id="KW-0677">Repeat</keyword>
<dbReference type="SUPFAM" id="SSF57535">
    <property type="entry name" value="Complement control module/SCR domain"/>
    <property type="match status" value="2"/>
</dbReference>
<keyword evidence="4" id="KW-0325">Glycoprotein</keyword>
<dbReference type="PANTHER" id="PTHR19325">
    <property type="entry name" value="COMPLEMENT COMPONENT-RELATED SUSHI DOMAIN-CONTAINING"/>
    <property type="match status" value="1"/>
</dbReference>
<keyword evidence="1 5" id="KW-0768">Sushi</keyword>
<evidence type="ECO:0000259" key="7">
    <source>
        <dbReference type="PROSITE" id="PS50923"/>
    </source>
</evidence>
<organism evidence="8 9">
    <name type="scientific">Mycteria americana</name>
    <name type="common">Wood stork</name>
    <dbReference type="NCBI Taxonomy" id="33587"/>
    <lineage>
        <taxon>Eukaryota</taxon>
        <taxon>Metazoa</taxon>
        <taxon>Chordata</taxon>
        <taxon>Craniata</taxon>
        <taxon>Vertebrata</taxon>
        <taxon>Euteleostomi</taxon>
        <taxon>Archelosauria</taxon>
        <taxon>Archosauria</taxon>
        <taxon>Dinosauria</taxon>
        <taxon>Saurischia</taxon>
        <taxon>Theropoda</taxon>
        <taxon>Coelurosauria</taxon>
        <taxon>Aves</taxon>
        <taxon>Neognathae</taxon>
        <taxon>Neoaves</taxon>
        <taxon>Aequornithes</taxon>
        <taxon>Ciconiiformes</taxon>
        <taxon>Ciconiidae</taxon>
        <taxon>Mycteria</taxon>
    </lineage>
</organism>
<dbReference type="InterPro" id="IPR035976">
    <property type="entry name" value="Sushi/SCR/CCP_sf"/>
</dbReference>
<dbReference type="CDD" id="cd00033">
    <property type="entry name" value="CCP"/>
    <property type="match status" value="2"/>
</dbReference>